<comment type="caution">
    <text evidence="1">The sequence shown here is derived from an EMBL/GenBank/DDBJ whole genome shotgun (WGS) entry which is preliminary data.</text>
</comment>
<dbReference type="InterPro" id="IPR029058">
    <property type="entry name" value="AB_hydrolase_fold"/>
</dbReference>
<dbReference type="Gene3D" id="3.40.50.1820">
    <property type="entry name" value="alpha/beta hydrolase"/>
    <property type="match status" value="1"/>
</dbReference>
<organism evidence="1">
    <name type="scientific">Boseongicola sp. SB0664_bin_43</name>
    <dbReference type="NCBI Taxonomy" id="2604844"/>
    <lineage>
        <taxon>Bacteria</taxon>
        <taxon>Pseudomonadati</taxon>
        <taxon>Pseudomonadota</taxon>
        <taxon>Alphaproteobacteria</taxon>
        <taxon>Rhodobacterales</taxon>
        <taxon>Paracoccaceae</taxon>
        <taxon>Boseongicola</taxon>
    </lineage>
</organism>
<evidence type="ECO:0008006" key="2">
    <source>
        <dbReference type="Google" id="ProtNLM"/>
    </source>
</evidence>
<dbReference type="AlphaFoldDB" id="A0A6B0Y5U9"/>
<proteinExistence type="predicted"/>
<reference evidence="1" key="1">
    <citation type="submission" date="2019-09" db="EMBL/GenBank/DDBJ databases">
        <title>Characterisation of the sponge microbiome using genome-centric metagenomics.</title>
        <authorList>
            <person name="Engelberts J.P."/>
            <person name="Robbins S.J."/>
            <person name="De Goeij J.M."/>
            <person name="Aranda M."/>
            <person name="Bell S.C."/>
            <person name="Webster N.S."/>
        </authorList>
    </citation>
    <scope>NUCLEOTIDE SEQUENCE</scope>
    <source>
        <strain evidence="1">SB0664_bin_43</strain>
    </source>
</reference>
<gene>
    <name evidence="1" type="ORF">F4Y60_13670</name>
</gene>
<protein>
    <recommendedName>
        <fullName evidence="2">Alpha/beta hydrolase</fullName>
    </recommendedName>
</protein>
<evidence type="ECO:0000313" key="1">
    <source>
        <dbReference type="EMBL" id="MXY35100.1"/>
    </source>
</evidence>
<accession>A0A6B0Y5U9</accession>
<sequence>MSDRPIVILHGWSDISSSFAPLARLLRAKLGGREIAIVHLADYITMEDEVRFDDLVSAMERAWRDNDLPTGRGGVDAIVHSTGALVMRDWLQRNYEPRDAPIKNLVMLAPANFGSPLAHKGRSLPGRIWKGFIGKVPPGAAFQTGTRILKGLELASPHTWELAERDRFGDGGTMYSQGNVLCTVLVGQNANRALNAVANEDGWDGTVRVATANMDCARMRVIFPRDPDGADPVVHEPEPSSGMTAFGILDAHDHGTIKLTQARRRLLADVENMRRDGSLFFDIVKSLTVTDDRFETWRDELSMRNDALLDRAYRARRPEKHAYQNTVIRVEDQYGVGVEDYLLEFFERDDDRTRNSRRLHRAAFRSVHAYSDDRSYRSFYIDCTSLFRSIDRNTEFLGVSICAHPEMEGETPVGFAAFGQGGRGGLRIMHRDLHDFFAPNRTLLLTLQLTRQQSGSVFKLRQI</sequence>
<dbReference type="SUPFAM" id="SSF53474">
    <property type="entry name" value="alpha/beta-Hydrolases"/>
    <property type="match status" value="1"/>
</dbReference>
<name>A0A6B0Y5U9_9RHOB</name>
<dbReference type="EMBL" id="VXRY01000563">
    <property type="protein sequence ID" value="MXY35100.1"/>
    <property type="molecule type" value="Genomic_DNA"/>
</dbReference>